<dbReference type="GO" id="GO:0061630">
    <property type="term" value="F:ubiquitin protein ligase activity"/>
    <property type="evidence" value="ECO:0007669"/>
    <property type="project" value="UniProtKB-EC"/>
</dbReference>
<keyword evidence="3" id="KW-1185">Reference proteome</keyword>
<comment type="catalytic activity">
    <reaction evidence="1">
        <text>S-ubiquitinyl-[E2 ubiquitin-conjugating enzyme]-L-cysteine + [acceptor protein]-L-lysine = [E2 ubiquitin-conjugating enzyme]-L-cysteine + N(6)-ubiquitinyl-[acceptor protein]-L-lysine.</text>
        <dbReference type="EC" id="2.3.2.27"/>
    </reaction>
</comment>
<dbReference type="PANTHER" id="PTHR20973:SF0">
    <property type="entry name" value="NON-STRUCTURAL MAINTENANCE OF CHROMOSOMES ELEMENT 1 HOMOLOG"/>
    <property type="match status" value="1"/>
</dbReference>
<organism evidence="2 3">
    <name type="scientific">Coemansia interrupta</name>
    <dbReference type="NCBI Taxonomy" id="1126814"/>
    <lineage>
        <taxon>Eukaryota</taxon>
        <taxon>Fungi</taxon>
        <taxon>Fungi incertae sedis</taxon>
        <taxon>Zoopagomycota</taxon>
        <taxon>Kickxellomycotina</taxon>
        <taxon>Kickxellomycetes</taxon>
        <taxon>Kickxellales</taxon>
        <taxon>Kickxellaceae</taxon>
        <taxon>Coemansia</taxon>
    </lineage>
</organism>
<dbReference type="Gene3D" id="3.90.1150.220">
    <property type="match status" value="1"/>
</dbReference>
<dbReference type="GO" id="GO:0030915">
    <property type="term" value="C:Smc5-Smc6 complex"/>
    <property type="evidence" value="ECO:0007669"/>
    <property type="project" value="UniProtKB-UniRule"/>
</dbReference>
<dbReference type="GO" id="GO:0008270">
    <property type="term" value="F:zinc ion binding"/>
    <property type="evidence" value="ECO:0007669"/>
    <property type="project" value="UniProtKB-KW"/>
</dbReference>
<keyword evidence="1" id="KW-0863">Zinc-finger</keyword>
<sequence length="171" mass="18994">MTSQEQRRMLVQWCMSAQLFTDVQFRKTVERICNSSDSSGNGNNGDDDIQEVTMDIHQHVESVNSSLSNYSFELRSAPDQNTGDRMWAIVNTNADATVLGATPYSQPELAVLKALIEGIFTESSGNYALSLHSALKIAVNNSTPTIQRSHAEKLVEMFCKDGWLMRDEAEG</sequence>
<accession>A0A9W8HCB0</accession>
<keyword evidence="1" id="KW-0233">DNA recombination</keyword>
<dbReference type="OrthoDB" id="185455at2759"/>
<keyword evidence="1" id="KW-0234">DNA repair</keyword>
<gene>
    <name evidence="2" type="ORF">GGI15_004086</name>
</gene>
<dbReference type="Proteomes" id="UP001140172">
    <property type="component" value="Unassembled WGS sequence"/>
</dbReference>
<evidence type="ECO:0000256" key="1">
    <source>
        <dbReference type="RuleBase" id="RU368018"/>
    </source>
</evidence>
<keyword evidence="1" id="KW-0862">Zinc</keyword>
<reference evidence="2" key="1">
    <citation type="submission" date="2022-07" db="EMBL/GenBank/DDBJ databases">
        <title>Phylogenomic reconstructions and comparative analyses of Kickxellomycotina fungi.</title>
        <authorList>
            <person name="Reynolds N.K."/>
            <person name="Stajich J.E."/>
            <person name="Barry K."/>
            <person name="Grigoriev I.V."/>
            <person name="Crous P."/>
            <person name="Smith M.E."/>
        </authorList>
    </citation>
    <scope>NUCLEOTIDE SEQUENCE</scope>
    <source>
        <strain evidence="2">BCRC 34489</strain>
    </source>
</reference>
<evidence type="ECO:0000313" key="2">
    <source>
        <dbReference type="EMBL" id="KAJ2778749.1"/>
    </source>
</evidence>
<keyword evidence="1" id="KW-0539">Nucleus</keyword>
<comment type="function">
    <text evidence="1">Acts in a DNA repair pathway for removal of UV-induced DNA damage that is distinct from classical nucleotide excision repair and in repair of ionizing radiation damage. Functions in homologous recombination repair of DNA double strand breaks and in recovery of stalled replication forks.</text>
</comment>
<keyword evidence="1" id="KW-0227">DNA damage</keyword>
<comment type="subunit">
    <text evidence="1">Component of the Smc5-Smc6 complex.</text>
</comment>
<protein>
    <recommendedName>
        <fullName evidence="1">Non-structural maintenance of chromosomes element 1 homolog</fullName>
        <ecNumber evidence="1">2.3.2.27</ecNumber>
    </recommendedName>
</protein>
<evidence type="ECO:0000313" key="3">
    <source>
        <dbReference type="Proteomes" id="UP001140172"/>
    </source>
</evidence>
<comment type="similarity">
    <text evidence="1">Belongs to the NSE1 family.</text>
</comment>
<name>A0A9W8HCB0_9FUNG</name>
<comment type="caution">
    <text evidence="2">The sequence shown here is derived from an EMBL/GenBank/DDBJ whole genome shotgun (WGS) entry which is preliminary data.</text>
</comment>
<dbReference type="InterPro" id="IPR036388">
    <property type="entry name" value="WH-like_DNA-bd_sf"/>
</dbReference>
<dbReference type="GO" id="GO:0005634">
    <property type="term" value="C:nucleus"/>
    <property type="evidence" value="ECO:0007669"/>
    <property type="project" value="UniProtKB-SubCell"/>
</dbReference>
<dbReference type="GO" id="GO:0000724">
    <property type="term" value="P:double-strand break repair via homologous recombination"/>
    <property type="evidence" value="ECO:0007669"/>
    <property type="project" value="TreeGrafter"/>
</dbReference>
<keyword evidence="1" id="KW-0808">Transferase</keyword>
<dbReference type="PANTHER" id="PTHR20973">
    <property type="entry name" value="NON-SMC ELEMENT 1-RELATED"/>
    <property type="match status" value="1"/>
</dbReference>
<keyword evidence="1" id="KW-0479">Metal-binding</keyword>
<keyword evidence="1" id="KW-0833">Ubl conjugation pathway</keyword>
<feature type="non-terminal residue" evidence="2">
    <location>
        <position position="171"/>
    </location>
</feature>
<dbReference type="Gene3D" id="1.10.10.10">
    <property type="entry name" value="Winged helix-like DNA-binding domain superfamily/Winged helix DNA-binding domain"/>
    <property type="match status" value="1"/>
</dbReference>
<dbReference type="EMBL" id="JANBUM010000334">
    <property type="protein sequence ID" value="KAJ2778749.1"/>
    <property type="molecule type" value="Genomic_DNA"/>
</dbReference>
<dbReference type="AlphaFoldDB" id="A0A9W8HCB0"/>
<dbReference type="InterPro" id="IPR011513">
    <property type="entry name" value="Nse1"/>
</dbReference>
<dbReference type="Pfam" id="PF07574">
    <property type="entry name" value="SMC_Nse1"/>
    <property type="match status" value="1"/>
</dbReference>
<proteinExistence type="inferred from homology"/>
<dbReference type="EC" id="2.3.2.27" evidence="1"/>
<comment type="subcellular location">
    <subcellularLocation>
        <location evidence="1">Nucleus</location>
    </subcellularLocation>
</comment>